<comment type="caution">
    <text evidence="1">The sequence shown here is derived from an EMBL/GenBank/DDBJ whole genome shotgun (WGS) entry which is preliminary data.</text>
</comment>
<sequence>MKNTLLISTVALAILGLIASRINTKDNKKVLKASGNVLLTNSVSKMLHSAKRAAIKDLQAKS</sequence>
<accession>A0A4R5AU58</accession>
<dbReference type="AlphaFoldDB" id="A0A4R5AU58"/>
<evidence type="ECO:0000313" key="1">
    <source>
        <dbReference type="EMBL" id="TDD74664.1"/>
    </source>
</evidence>
<name>A0A4R5AU58_9FLAO</name>
<reference evidence="1 2" key="1">
    <citation type="submission" date="2019-03" db="EMBL/GenBank/DDBJ databases">
        <title>Flavobacterium AT-3-2 sp. nov., isolated from arctic soil.</title>
        <authorList>
            <person name="Chaudhary D.K."/>
        </authorList>
    </citation>
    <scope>NUCLEOTIDE SEQUENCE [LARGE SCALE GENOMIC DNA]</scope>
    <source>
        <strain evidence="1 2">AT-3-2</strain>
    </source>
</reference>
<organism evidence="1 2">
    <name type="scientific">Flavobacterium caseinilyticum</name>
    <dbReference type="NCBI Taxonomy" id="2541732"/>
    <lineage>
        <taxon>Bacteria</taxon>
        <taxon>Pseudomonadati</taxon>
        <taxon>Bacteroidota</taxon>
        <taxon>Flavobacteriia</taxon>
        <taxon>Flavobacteriales</taxon>
        <taxon>Flavobacteriaceae</taxon>
        <taxon>Flavobacterium</taxon>
    </lineage>
</organism>
<gene>
    <name evidence="1" type="ORF">E0F89_14260</name>
</gene>
<dbReference type="EMBL" id="SMFM01000008">
    <property type="protein sequence ID" value="TDD74664.1"/>
    <property type="molecule type" value="Genomic_DNA"/>
</dbReference>
<proteinExistence type="predicted"/>
<dbReference type="RefSeq" id="WP_131910450.1">
    <property type="nucleotide sequence ID" value="NZ_SMFM01000008.1"/>
</dbReference>
<protein>
    <submittedName>
        <fullName evidence="1">Uncharacterized protein</fullName>
    </submittedName>
</protein>
<evidence type="ECO:0000313" key="2">
    <source>
        <dbReference type="Proteomes" id="UP000295278"/>
    </source>
</evidence>
<dbReference type="Proteomes" id="UP000295278">
    <property type="component" value="Unassembled WGS sequence"/>
</dbReference>
<keyword evidence="2" id="KW-1185">Reference proteome</keyword>